<proteinExistence type="inferred from homology"/>
<protein>
    <submittedName>
        <fullName evidence="6">Predicted membrane fusion protein (MFP) component of efflux pump, membrane anchor protein YbhG</fullName>
    </submittedName>
</protein>
<evidence type="ECO:0000313" key="6">
    <source>
        <dbReference type="EMBL" id="CQR75032.1"/>
    </source>
</evidence>
<dbReference type="Gene3D" id="2.40.50.100">
    <property type="match status" value="2"/>
</dbReference>
<dbReference type="InterPro" id="IPR058636">
    <property type="entry name" value="Beta-barrel_YknX"/>
</dbReference>
<dbReference type="FunFam" id="2.40.30.170:FF:000010">
    <property type="entry name" value="Efflux RND transporter periplasmic adaptor subunit"/>
    <property type="match status" value="1"/>
</dbReference>
<dbReference type="PANTHER" id="PTHR32347:SF29">
    <property type="entry name" value="UPF0194 MEMBRANE PROTEIN YBHG"/>
    <property type="match status" value="1"/>
</dbReference>
<evidence type="ECO:0000256" key="1">
    <source>
        <dbReference type="ARBA" id="ARBA00004196"/>
    </source>
</evidence>
<evidence type="ECO:0000256" key="2">
    <source>
        <dbReference type="ARBA" id="ARBA00009477"/>
    </source>
</evidence>
<organism evidence="6 7">
    <name type="scientific">Sporomusa ovata</name>
    <dbReference type="NCBI Taxonomy" id="2378"/>
    <lineage>
        <taxon>Bacteria</taxon>
        <taxon>Bacillati</taxon>
        <taxon>Bacillota</taxon>
        <taxon>Negativicutes</taxon>
        <taxon>Selenomonadales</taxon>
        <taxon>Sporomusaceae</taxon>
        <taxon>Sporomusa</taxon>
    </lineage>
</organism>
<gene>
    <name evidence="6" type="ORF">SpAn4DRAFT_4396</name>
</gene>
<feature type="domain" description="YknX-like beta-barrel" evidence="5">
    <location>
        <begin position="244"/>
        <end position="321"/>
    </location>
</feature>
<evidence type="ECO:0000259" key="5">
    <source>
        <dbReference type="Pfam" id="PF25990"/>
    </source>
</evidence>
<comment type="similarity">
    <text evidence="2">Belongs to the membrane fusion protein (MFP) (TC 8.A.1) family.</text>
</comment>
<keyword evidence="3" id="KW-0175">Coiled coil</keyword>
<sequence>MKKRLRILIPLLLIALAFGVFSLYFKKPVNPHQIHVSGNMEVTTVGVGFKVPGHVTTRLVNEGASIQKGQLVAQLETADLELAVAETKSQLLAAQATLSELLNGSRRQDVSAAQAVVRRLETVKQNAAAEDQRAQKLFSMGAIATQERDRSHTTYEVATANYEEALQQLNLVTEGPRQEQLELAKARVQQAQDAVKLAETRLSYAQIISPINGVVLSENIESGEYVAAGTPIVTIGDIEHVWLKAYINETDLGRVKLGQKVTVTTDTYPGKGYNGTISFISSDAEFTPKTIQTKEERVKLVYRIKIAIENSAQELKPGMPVDAVISTEGV</sequence>
<reference evidence="7" key="1">
    <citation type="submission" date="2015-03" db="EMBL/GenBank/DDBJ databases">
        <authorList>
            <person name="Nijsse Bart"/>
        </authorList>
    </citation>
    <scope>NUCLEOTIDE SEQUENCE [LARGE SCALE GENOMIC DNA]</scope>
</reference>
<dbReference type="InterPro" id="IPR050465">
    <property type="entry name" value="UPF0194_transport"/>
</dbReference>
<evidence type="ECO:0000259" key="4">
    <source>
        <dbReference type="Pfam" id="PF25881"/>
    </source>
</evidence>
<evidence type="ECO:0000313" key="7">
    <source>
        <dbReference type="Proteomes" id="UP000049855"/>
    </source>
</evidence>
<name>A0A0U1L5Q9_9FIRM</name>
<dbReference type="GO" id="GO:0042597">
    <property type="term" value="C:periplasmic space"/>
    <property type="evidence" value="ECO:0007669"/>
    <property type="project" value="UniProtKB-SubCell"/>
</dbReference>
<dbReference type="PANTHER" id="PTHR32347">
    <property type="entry name" value="EFFLUX SYSTEM COMPONENT YKNX-RELATED"/>
    <property type="match status" value="1"/>
</dbReference>
<dbReference type="SUPFAM" id="SSF111369">
    <property type="entry name" value="HlyD-like secretion proteins"/>
    <property type="match status" value="2"/>
</dbReference>
<keyword evidence="7" id="KW-1185">Reference proteome</keyword>
<accession>A0A0U1L5Q9</accession>
<dbReference type="AlphaFoldDB" id="A0A0U1L5Q9"/>
<dbReference type="InterPro" id="IPR059052">
    <property type="entry name" value="HH_YbhG-like"/>
</dbReference>
<dbReference type="Gene3D" id="2.40.30.170">
    <property type="match status" value="1"/>
</dbReference>
<dbReference type="RefSeq" id="WP_021171255.1">
    <property type="nucleotide sequence ID" value="NZ_CTRP01000016.1"/>
</dbReference>
<comment type="subcellular location">
    <subcellularLocation>
        <location evidence="1">Cell envelope</location>
    </subcellularLocation>
</comment>
<dbReference type="EMBL" id="CTRP01000016">
    <property type="protein sequence ID" value="CQR75032.1"/>
    <property type="molecule type" value="Genomic_DNA"/>
</dbReference>
<dbReference type="Proteomes" id="UP000049855">
    <property type="component" value="Unassembled WGS sequence"/>
</dbReference>
<dbReference type="Pfam" id="PF25990">
    <property type="entry name" value="Beta-barrel_YknX"/>
    <property type="match status" value="1"/>
</dbReference>
<feature type="domain" description="YbhG-like alpha-helical hairpin" evidence="4">
    <location>
        <begin position="77"/>
        <end position="202"/>
    </location>
</feature>
<dbReference type="Pfam" id="PF25881">
    <property type="entry name" value="HH_YBHG"/>
    <property type="match status" value="1"/>
</dbReference>
<evidence type="ECO:0000256" key="3">
    <source>
        <dbReference type="ARBA" id="ARBA00023054"/>
    </source>
</evidence>